<dbReference type="CDD" id="cd17546">
    <property type="entry name" value="REC_hyHK_CKI1_RcsC-like"/>
    <property type="match status" value="1"/>
</dbReference>
<evidence type="ECO:0000313" key="14">
    <source>
        <dbReference type="Proteomes" id="UP000294166"/>
    </source>
</evidence>
<keyword evidence="6" id="KW-0902">Two-component regulatory system</keyword>
<dbReference type="Pfam" id="PF02518">
    <property type="entry name" value="HATPase_c"/>
    <property type="match status" value="1"/>
</dbReference>
<dbReference type="EC" id="2.7.13.3" evidence="2"/>
<evidence type="ECO:0000256" key="5">
    <source>
        <dbReference type="ARBA" id="ARBA00022777"/>
    </source>
</evidence>
<evidence type="ECO:0000256" key="4">
    <source>
        <dbReference type="ARBA" id="ARBA00022679"/>
    </source>
</evidence>
<dbReference type="EMBL" id="SEZK01000001">
    <property type="protein sequence ID" value="RYU54903.1"/>
    <property type="molecule type" value="Genomic_DNA"/>
</dbReference>
<dbReference type="RefSeq" id="WP_130046767.1">
    <property type="nucleotide sequence ID" value="NZ_SEZK01000001.1"/>
</dbReference>
<evidence type="ECO:0000259" key="10">
    <source>
        <dbReference type="PROSITE" id="PS50110"/>
    </source>
</evidence>
<reference evidence="13 14" key="1">
    <citation type="submission" date="2019-02" db="EMBL/GenBank/DDBJ databases">
        <title>Genome sequences of Aliivibrio finisterrensis strains from farmed Atlantic salmon.</title>
        <authorList>
            <person name="Bowman J.P."/>
        </authorList>
    </citation>
    <scope>NUCLEOTIDE SEQUENCE [LARGE SCALE GENOMIC DNA]</scope>
    <source>
        <strain evidence="12 14">A21</strain>
        <strain evidence="11 13">A46</strain>
    </source>
</reference>
<dbReference type="InterPro" id="IPR003594">
    <property type="entry name" value="HATPase_dom"/>
</dbReference>
<keyword evidence="5" id="KW-0418">Kinase</keyword>
<feature type="domain" description="Response regulatory" evidence="10">
    <location>
        <begin position="458"/>
        <end position="572"/>
    </location>
</feature>
<organism evidence="11 13">
    <name type="scientific">Aliivibrio finisterrensis</name>
    <dbReference type="NCBI Taxonomy" id="511998"/>
    <lineage>
        <taxon>Bacteria</taxon>
        <taxon>Pseudomonadati</taxon>
        <taxon>Pseudomonadota</taxon>
        <taxon>Gammaproteobacteria</taxon>
        <taxon>Vibrionales</taxon>
        <taxon>Vibrionaceae</taxon>
        <taxon>Aliivibrio</taxon>
    </lineage>
</organism>
<evidence type="ECO:0000256" key="8">
    <source>
        <dbReference type="SAM" id="Coils"/>
    </source>
</evidence>
<dbReference type="FunFam" id="3.30.565.10:FF:000010">
    <property type="entry name" value="Sensor histidine kinase RcsC"/>
    <property type="match status" value="1"/>
</dbReference>
<dbReference type="Pfam" id="PF00512">
    <property type="entry name" value="HisKA"/>
    <property type="match status" value="1"/>
</dbReference>
<dbReference type="PROSITE" id="PS50110">
    <property type="entry name" value="RESPONSE_REGULATORY"/>
    <property type="match status" value="1"/>
</dbReference>
<proteinExistence type="predicted"/>
<comment type="catalytic activity">
    <reaction evidence="1">
        <text>ATP + protein L-histidine = ADP + protein N-phospho-L-histidine.</text>
        <dbReference type="EC" id="2.7.13.3"/>
    </reaction>
</comment>
<sequence>MDSEKMIELLNRKIQREKQARKAAETLLEKKSNELYSAKKLVEDTLLMVQKQAENDVALLKFKSYLEALFFEYSQRLLQEKLTKGLLKRLLEDLVNIEPIQAIHLSSSLATQEHDISVFYTDKSIQFSDFSVSKHSLDWNVECTQLIVYLHQDDVQCGSLQVMFTQPPSSTWYDTIENQFGLFSEMLSAAFERQKLLEETLKEKQRAEKSEQATRDFVAMINHELRTPLNGLLGSAELMEDTVITPYQRTLLETVHQSGEMLRVIINDLLDFSKMSAGMLDLKVDNFAPSRLISTIQQIFTRQIEEKRLTFEVNVTPNLPEMLQGDVDRIQQIIVNLIGNAIKFTKEGKIILSVSWVNNALQIIVSDTGCGIPKDKQSSLFDPFSQVDNSSQRQFEGTGLGLSICQFLVSVMYGDISFSSEDGVGSDFKVVIPLNEPSIQQRSNENEVGSSFPIEQLSILAVEDIKMNQTILKMMLAKIGVIPEFADNGQQAIDFLNKNDVDIVLMDCRMPIMDGFEATKQLRESGYNKPIIALTAGTTSMEVDLCIAAGMDDALNKPYKLKELQAMLKRWGQQLVNR</sequence>
<dbReference type="AlphaFoldDB" id="A0A4Q5KYB2"/>
<dbReference type="SUPFAM" id="SSF55874">
    <property type="entry name" value="ATPase domain of HSP90 chaperone/DNA topoisomerase II/histidine kinase"/>
    <property type="match status" value="1"/>
</dbReference>
<dbReference type="Proteomes" id="UP000294166">
    <property type="component" value="Unassembled WGS sequence"/>
</dbReference>
<accession>A0A4Q5KYB2</accession>
<evidence type="ECO:0000256" key="3">
    <source>
        <dbReference type="ARBA" id="ARBA00022553"/>
    </source>
</evidence>
<dbReference type="SMART" id="SM00448">
    <property type="entry name" value="REC"/>
    <property type="match status" value="1"/>
</dbReference>
<dbReference type="InterPro" id="IPR005467">
    <property type="entry name" value="His_kinase_dom"/>
</dbReference>
<feature type="modified residue" description="4-aspartylphosphate" evidence="7">
    <location>
        <position position="507"/>
    </location>
</feature>
<dbReference type="InterPro" id="IPR004358">
    <property type="entry name" value="Sig_transdc_His_kin-like_C"/>
</dbReference>
<comment type="caution">
    <text evidence="11">The sequence shown here is derived from an EMBL/GenBank/DDBJ whole genome shotgun (WGS) entry which is preliminary data.</text>
</comment>
<dbReference type="EMBL" id="SEZN01000003">
    <property type="protein sequence ID" value="RYU66529.1"/>
    <property type="molecule type" value="Genomic_DNA"/>
</dbReference>
<dbReference type="Proteomes" id="UP000294063">
    <property type="component" value="Unassembled WGS sequence"/>
</dbReference>
<dbReference type="SUPFAM" id="SSF52172">
    <property type="entry name" value="CheY-like"/>
    <property type="match status" value="1"/>
</dbReference>
<dbReference type="InterPro" id="IPR036097">
    <property type="entry name" value="HisK_dim/P_sf"/>
</dbReference>
<dbReference type="PROSITE" id="PS50109">
    <property type="entry name" value="HIS_KIN"/>
    <property type="match status" value="1"/>
</dbReference>
<dbReference type="Pfam" id="PF00072">
    <property type="entry name" value="Response_reg"/>
    <property type="match status" value="1"/>
</dbReference>
<dbReference type="SMART" id="SM00388">
    <property type="entry name" value="HisKA"/>
    <property type="match status" value="1"/>
</dbReference>
<dbReference type="SMART" id="SM00387">
    <property type="entry name" value="HATPase_c"/>
    <property type="match status" value="1"/>
</dbReference>
<keyword evidence="8" id="KW-0175">Coiled coil</keyword>
<feature type="coiled-coil region" evidence="8">
    <location>
        <begin position="7"/>
        <end position="34"/>
    </location>
</feature>
<dbReference type="Gene3D" id="3.40.50.2300">
    <property type="match status" value="1"/>
</dbReference>
<dbReference type="InterPro" id="IPR011006">
    <property type="entry name" value="CheY-like_superfamily"/>
</dbReference>
<evidence type="ECO:0000256" key="6">
    <source>
        <dbReference type="ARBA" id="ARBA00023012"/>
    </source>
</evidence>
<dbReference type="CDD" id="cd00082">
    <property type="entry name" value="HisKA"/>
    <property type="match status" value="1"/>
</dbReference>
<name>A0A4Q5KYB2_9GAMM</name>
<evidence type="ECO:0000256" key="7">
    <source>
        <dbReference type="PROSITE-ProRule" id="PRU00169"/>
    </source>
</evidence>
<dbReference type="PRINTS" id="PR00344">
    <property type="entry name" value="BCTRLSENSOR"/>
</dbReference>
<dbReference type="Gene3D" id="3.30.565.10">
    <property type="entry name" value="Histidine kinase-like ATPase, C-terminal domain"/>
    <property type="match status" value="1"/>
</dbReference>
<dbReference type="InterPro" id="IPR001789">
    <property type="entry name" value="Sig_transdc_resp-reg_receiver"/>
</dbReference>
<feature type="domain" description="Histidine kinase" evidence="9">
    <location>
        <begin position="220"/>
        <end position="436"/>
    </location>
</feature>
<evidence type="ECO:0000313" key="12">
    <source>
        <dbReference type="EMBL" id="RYU66529.1"/>
    </source>
</evidence>
<dbReference type="PANTHER" id="PTHR43047:SF72">
    <property type="entry name" value="OSMOSENSING HISTIDINE PROTEIN KINASE SLN1"/>
    <property type="match status" value="1"/>
</dbReference>
<evidence type="ECO:0000313" key="13">
    <source>
        <dbReference type="Proteomes" id="UP000294063"/>
    </source>
</evidence>
<protein>
    <recommendedName>
        <fullName evidence="2">histidine kinase</fullName>
        <ecNumber evidence="2">2.7.13.3</ecNumber>
    </recommendedName>
</protein>
<dbReference type="PANTHER" id="PTHR43047">
    <property type="entry name" value="TWO-COMPONENT HISTIDINE PROTEIN KINASE"/>
    <property type="match status" value="1"/>
</dbReference>
<keyword evidence="4" id="KW-0808">Transferase</keyword>
<keyword evidence="3 7" id="KW-0597">Phosphoprotein</keyword>
<dbReference type="InterPro" id="IPR003661">
    <property type="entry name" value="HisK_dim/P_dom"/>
</dbReference>
<dbReference type="GO" id="GO:0000155">
    <property type="term" value="F:phosphorelay sensor kinase activity"/>
    <property type="evidence" value="ECO:0007669"/>
    <property type="project" value="InterPro"/>
</dbReference>
<evidence type="ECO:0000259" key="9">
    <source>
        <dbReference type="PROSITE" id="PS50109"/>
    </source>
</evidence>
<dbReference type="SUPFAM" id="SSF47384">
    <property type="entry name" value="Homodimeric domain of signal transducing histidine kinase"/>
    <property type="match status" value="1"/>
</dbReference>
<evidence type="ECO:0000256" key="1">
    <source>
        <dbReference type="ARBA" id="ARBA00000085"/>
    </source>
</evidence>
<dbReference type="GO" id="GO:0009927">
    <property type="term" value="F:histidine phosphotransfer kinase activity"/>
    <property type="evidence" value="ECO:0007669"/>
    <property type="project" value="TreeGrafter"/>
</dbReference>
<dbReference type="InterPro" id="IPR036890">
    <property type="entry name" value="HATPase_C_sf"/>
</dbReference>
<keyword evidence="14" id="KW-1185">Reference proteome</keyword>
<evidence type="ECO:0000256" key="2">
    <source>
        <dbReference type="ARBA" id="ARBA00012438"/>
    </source>
</evidence>
<evidence type="ECO:0000313" key="11">
    <source>
        <dbReference type="EMBL" id="RYU54903.1"/>
    </source>
</evidence>
<dbReference type="GO" id="GO:0005886">
    <property type="term" value="C:plasma membrane"/>
    <property type="evidence" value="ECO:0007669"/>
    <property type="project" value="TreeGrafter"/>
</dbReference>
<gene>
    <name evidence="12" type="ORF">ERW53_02395</name>
    <name evidence="11" type="ORF">ERW57_01280</name>
</gene>
<dbReference type="CDD" id="cd16922">
    <property type="entry name" value="HATPase_EvgS-ArcB-TorS-like"/>
    <property type="match status" value="1"/>
</dbReference>
<dbReference type="Gene3D" id="1.10.287.130">
    <property type="match status" value="1"/>
</dbReference>